<evidence type="ECO:0000256" key="1">
    <source>
        <dbReference type="ARBA" id="ARBA00023157"/>
    </source>
</evidence>
<sequence>MASKRRNLFHKNKKQETTEIGPCNLPPFCDFKPIEVKLIGDKRGLKAGTPHQIKCRVAGSTPPPVITWHKRGHVIQGPTQISISSDGNITTSTLTFTPEIDDLGAKLTCIASNPHLPTALLNDSWILDVLCKDDDIAIVTDYDADHLLDIEALALFRTRAEIELPTVIRIFGAGEKFYSSPGIESGPTAFQAVALSTELEQHSEIKLAVRHP</sequence>
<dbReference type="InterPro" id="IPR013783">
    <property type="entry name" value="Ig-like_fold"/>
</dbReference>
<dbReference type="PROSITE" id="PS50835">
    <property type="entry name" value="IG_LIKE"/>
    <property type="match status" value="1"/>
</dbReference>
<dbReference type="SUPFAM" id="SSF48726">
    <property type="entry name" value="Immunoglobulin"/>
    <property type="match status" value="1"/>
</dbReference>
<feature type="domain" description="Ig-like" evidence="2">
    <location>
        <begin position="33"/>
        <end position="113"/>
    </location>
</feature>
<protein>
    <recommendedName>
        <fullName evidence="2">Ig-like domain-containing protein</fullName>
    </recommendedName>
</protein>
<dbReference type="EMBL" id="JBFDAA010000008">
    <property type="protein sequence ID" value="KAL1129903.1"/>
    <property type="molecule type" value="Genomic_DNA"/>
</dbReference>
<dbReference type="AlphaFoldDB" id="A0ABD0YF28"/>
<dbReference type="InterPro" id="IPR036179">
    <property type="entry name" value="Ig-like_dom_sf"/>
</dbReference>
<evidence type="ECO:0000259" key="2">
    <source>
        <dbReference type="PROSITE" id="PS50835"/>
    </source>
</evidence>
<evidence type="ECO:0000313" key="3">
    <source>
        <dbReference type="EMBL" id="KAL1129903.1"/>
    </source>
</evidence>
<keyword evidence="4" id="KW-1185">Reference proteome</keyword>
<dbReference type="PANTHER" id="PTHR23278:SF19">
    <property type="entry name" value="OBSCURIN"/>
    <property type="match status" value="1"/>
</dbReference>
<name>A0ABD0YF28_9HEMI</name>
<dbReference type="Proteomes" id="UP001558652">
    <property type="component" value="Unassembled WGS sequence"/>
</dbReference>
<dbReference type="Gene3D" id="2.60.40.10">
    <property type="entry name" value="Immunoglobulins"/>
    <property type="match status" value="1"/>
</dbReference>
<reference evidence="3 4" key="1">
    <citation type="submission" date="2024-07" db="EMBL/GenBank/DDBJ databases">
        <title>Chromosome-level genome assembly of the water stick insect Ranatra chinensis (Heteroptera: Nepidae).</title>
        <authorList>
            <person name="Liu X."/>
        </authorList>
    </citation>
    <scope>NUCLEOTIDE SEQUENCE [LARGE SCALE GENOMIC DNA]</scope>
    <source>
        <strain evidence="3">Cailab_2021Rc</strain>
        <tissue evidence="3">Muscle</tissue>
    </source>
</reference>
<dbReference type="PANTHER" id="PTHR23278">
    <property type="entry name" value="SIDESTEP PROTEIN"/>
    <property type="match status" value="1"/>
</dbReference>
<dbReference type="InterPro" id="IPR007110">
    <property type="entry name" value="Ig-like_dom"/>
</dbReference>
<comment type="caution">
    <text evidence="3">The sequence shown here is derived from an EMBL/GenBank/DDBJ whole genome shotgun (WGS) entry which is preliminary data.</text>
</comment>
<accession>A0ABD0YF28</accession>
<dbReference type="Pfam" id="PF08205">
    <property type="entry name" value="C2-set_2"/>
    <property type="match status" value="1"/>
</dbReference>
<keyword evidence="1" id="KW-1015">Disulfide bond</keyword>
<evidence type="ECO:0000313" key="4">
    <source>
        <dbReference type="Proteomes" id="UP001558652"/>
    </source>
</evidence>
<proteinExistence type="predicted"/>
<organism evidence="3 4">
    <name type="scientific">Ranatra chinensis</name>
    <dbReference type="NCBI Taxonomy" id="642074"/>
    <lineage>
        <taxon>Eukaryota</taxon>
        <taxon>Metazoa</taxon>
        <taxon>Ecdysozoa</taxon>
        <taxon>Arthropoda</taxon>
        <taxon>Hexapoda</taxon>
        <taxon>Insecta</taxon>
        <taxon>Pterygota</taxon>
        <taxon>Neoptera</taxon>
        <taxon>Paraneoptera</taxon>
        <taxon>Hemiptera</taxon>
        <taxon>Heteroptera</taxon>
        <taxon>Panheteroptera</taxon>
        <taxon>Nepomorpha</taxon>
        <taxon>Nepidae</taxon>
        <taxon>Ranatrinae</taxon>
        <taxon>Ranatra</taxon>
    </lineage>
</organism>
<gene>
    <name evidence="3" type="ORF">AAG570_012847</name>
</gene>
<dbReference type="InterPro" id="IPR013162">
    <property type="entry name" value="CD80_C2-set"/>
</dbReference>